<dbReference type="InterPro" id="IPR032675">
    <property type="entry name" value="LRR_dom_sf"/>
</dbReference>
<dbReference type="OrthoDB" id="550575at2759"/>
<reference evidence="1 2" key="1">
    <citation type="journal article" date="2019" name="Nat. Ecol. Evol.">
        <title>Megaphylogeny resolves global patterns of mushroom evolution.</title>
        <authorList>
            <person name="Varga T."/>
            <person name="Krizsan K."/>
            <person name="Foldi C."/>
            <person name="Dima B."/>
            <person name="Sanchez-Garcia M."/>
            <person name="Sanchez-Ramirez S."/>
            <person name="Szollosi G.J."/>
            <person name="Szarkandi J.G."/>
            <person name="Papp V."/>
            <person name="Albert L."/>
            <person name="Andreopoulos W."/>
            <person name="Angelini C."/>
            <person name="Antonin V."/>
            <person name="Barry K.W."/>
            <person name="Bougher N.L."/>
            <person name="Buchanan P."/>
            <person name="Buyck B."/>
            <person name="Bense V."/>
            <person name="Catcheside P."/>
            <person name="Chovatia M."/>
            <person name="Cooper J."/>
            <person name="Damon W."/>
            <person name="Desjardin D."/>
            <person name="Finy P."/>
            <person name="Geml J."/>
            <person name="Haridas S."/>
            <person name="Hughes K."/>
            <person name="Justo A."/>
            <person name="Karasinski D."/>
            <person name="Kautmanova I."/>
            <person name="Kiss B."/>
            <person name="Kocsube S."/>
            <person name="Kotiranta H."/>
            <person name="LaButti K.M."/>
            <person name="Lechner B.E."/>
            <person name="Liimatainen K."/>
            <person name="Lipzen A."/>
            <person name="Lukacs Z."/>
            <person name="Mihaltcheva S."/>
            <person name="Morgado L.N."/>
            <person name="Niskanen T."/>
            <person name="Noordeloos M.E."/>
            <person name="Ohm R.A."/>
            <person name="Ortiz-Santana B."/>
            <person name="Ovrebo C."/>
            <person name="Racz N."/>
            <person name="Riley R."/>
            <person name="Savchenko A."/>
            <person name="Shiryaev A."/>
            <person name="Soop K."/>
            <person name="Spirin V."/>
            <person name="Szebenyi C."/>
            <person name="Tomsovsky M."/>
            <person name="Tulloss R.E."/>
            <person name="Uehling J."/>
            <person name="Grigoriev I.V."/>
            <person name="Vagvolgyi C."/>
            <person name="Papp T."/>
            <person name="Martin F.M."/>
            <person name="Miettinen O."/>
            <person name="Hibbett D.S."/>
            <person name="Nagy L.G."/>
        </authorList>
    </citation>
    <scope>NUCLEOTIDE SEQUENCE [LARGE SCALE GENOMIC DNA]</scope>
    <source>
        <strain evidence="1 2">CBS 309.79</strain>
    </source>
</reference>
<evidence type="ECO:0000313" key="2">
    <source>
        <dbReference type="Proteomes" id="UP000305067"/>
    </source>
</evidence>
<proteinExistence type="predicted"/>
<dbReference type="PANTHER" id="PTHR13318">
    <property type="entry name" value="PARTNER OF PAIRED, ISOFORM B-RELATED"/>
    <property type="match status" value="1"/>
</dbReference>
<dbReference type="AlphaFoldDB" id="A0A5C3R1I5"/>
<dbReference type="GO" id="GO:0019005">
    <property type="term" value="C:SCF ubiquitin ligase complex"/>
    <property type="evidence" value="ECO:0007669"/>
    <property type="project" value="TreeGrafter"/>
</dbReference>
<organism evidence="1 2">
    <name type="scientific">Pterulicium gracile</name>
    <dbReference type="NCBI Taxonomy" id="1884261"/>
    <lineage>
        <taxon>Eukaryota</taxon>
        <taxon>Fungi</taxon>
        <taxon>Dikarya</taxon>
        <taxon>Basidiomycota</taxon>
        <taxon>Agaricomycotina</taxon>
        <taxon>Agaricomycetes</taxon>
        <taxon>Agaricomycetidae</taxon>
        <taxon>Agaricales</taxon>
        <taxon>Pleurotineae</taxon>
        <taxon>Pterulaceae</taxon>
        <taxon>Pterulicium</taxon>
    </lineage>
</organism>
<evidence type="ECO:0008006" key="3">
    <source>
        <dbReference type="Google" id="ProtNLM"/>
    </source>
</evidence>
<dbReference type="GO" id="GO:0031146">
    <property type="term" value="P:SCF-dependent proteasomal ubiquitin-dependent protein catabolic process"/>
    <property type="evidence" value="ECO:0007669"/>
    <property type="project" value="TreeGrafter"/>
</dbReference>
<accession>A0A5C3R1I5</accession>
<dbReference type="Proteomes" id="UP000305067">
    <property type="component" value="Unassembled WGS sequence"/>
</dbReference>
<name>A0A5C3R1I5_9AGAR</name>
<sequence length="370" mass="40000">MSLSGQLPITKVTVGALRELSSSLSELELVGMEKFSDDVFAGPLGQLPLLTKLVLRGSSTVGPKTAQASLPCLLLGSWRTHLETLKVAGIPNWTDSTFAKFITKLSATERPVYQHLSALKFRQTQLTEASLNPFLAFFPNLKRLDISFTGVLHIPQSIPSQLEKLSVKSTKVHLHELLPMLSFMSGLKTLSLGALGTGQGATTAMGNSSALTMTDKDLGSLTAALAMMPQLESVDLVQNSKLGKTDRQRESLRAFVSTVGRRCKYLNLGGIVSLDSSVLSGLLSDGDKPNSPLETLVLSNTAVDDEAATYIASCPALSTLDLSGTKFTRDGVIRVIDGCSRLEKLDLTSCRGVPVQERRRFFEVWKEEQT</sequence>
<dbReference type="EMBL" id="ML178815">
    <property type="protein sequence ID" value="TFL06691.1"/>
    <property type="molecule type" value="Genomic_DNA"/>
</dbReference>
<protein>
    <recommendedName>
        <fullName evidence="3">RNI-like protein</fullName>
    </recommendedName>
</protein>
<gene>
    <name evidence="1" type="ORF">BDV98DRAFT_588926</name>
</gene>
<keyword evidence="2" id="KW-1185">Reference proteome</keyword>
<dbReference type="SUPFAM" id="SSF52047">
    <property type="entry name" value="RNI-like"/>
    <property type="match status" value="1"/>
</dbReference>
<dbReference type="STRING" id="1884261.A0A5C3R1I5"/>
<evidence type="ECO:0000313" key="1">
    <source>
        <dbReference type="EMBL" id="TFL06691.1"/>
    </source>
</evidence>
<dbReference type="Gene3D" id="3.80.10.10">
    <property type="entry name" value="Ribonuclease Inhibitor"/>
    <property type="match status" value="1"/>
</dbReference>